<gene>
    <name evidence="1" type="ordered locus">ELI_01325</name>
</gene>
<accession>Q2ND84</accession>
<name>Q2ND84_ERYLH</name>
<dbReference type="HOGENOM" id="CLU_2824529_0_0_5"/>
<sequence length="73" mass="8325">MNRFLFDHQLAAMKVDRSGSADERMRAADLLGGRAKRIADWRKANGLSELGWPREERLPVAEICRGEQDVRNS</sequence>
<protein>
    <submittedName>
        <fullName evidence="1">Uncharacterized protein</fullName>
    </submittedName>
</protein>
<dbReference type="RefSeq" id="WP_011413233.1">
    <property type="nucleotide sequence ID" value="NC_007722.1"/>
</dbReference>
<dbReference type="KEGG" id="eli:ELI_01325"/>
<dbReference type="Proteomes" id="UP000008808">
    <property type="component" value="Chromosome"/>
</dbReference>
<organism evidence="1 2">
    <name type="scientific">Erythrobacter litoralis (strain HTCC2594)</name>
    <dbReference type="NCBI Taxonomy" id="314225"/>
    <lineage>
        <taxon>Bacteria</taxon>
        <taxon>Pseudomonadati</taxon>
        <taxon>Pseudomonadota</taxon>
        <taxon>Alphaproteobacteria</taxon>
        <taxon>Sphingomonadales</taxon>
        <taxon>Erythrobacteraceae</taxon>
        <taxon>Erythrobacter/Porphyrobacter group</taxon>
        <taxon>Erythrobacter</taxon>
    </lineage>
</organism>
<dbReference type="EMBL" id="CP000157">
    <property type="protein sequence ID" value="ABC62357.1"/>
    <property type="molecule type" value="Genomic_DNA"/>
</dbReference>
<reference evidence="2" key="1">
    <citation type="journal article" date="2009" name="J. Bacteriol.">
        <title>Complete genome sequence of Erythrobacter litoralis HTCC2594.</title>
        <authorList>
            <person name="Oh H.M."/>
            <person name="Giovannoni S.J."/>
            <person name="Ferriera S."/>
            <person name="Johnson J."/>
            <person name="Cho J.C."/>
        </authorList>
    </citation>
    <scope>NUCLEOTIDE SEQUENCE [LARGE SCALE GENOMIC DNA]</scope>
    <source>
        <strain evidence="2">HTCC2594</strain>
    </source>
</reference>
<evidence type="ECO:0000313" key="2">
    <source>
        <dbReference type="Proteomes" id="UP000008808"/>
    </source>
</evidence>
<evidence type="ECO:0000313" key="1">
    <source>
        <dbReference type="EMBL" id="ABC62357.1"/>
    </source>
</evidence>
<dbReference type="AlphaFoldDB" id="Q2ND84"/>
<proteinExistence type="predicted"/>
<keyword evidence="2" id="KW-1185">Reference proteome</keyword>